<dbReference type="Pfam" id="PF00337">
    <property type="entry name" value="Gal-bind_lectin"/>
    <property type="match status" value="1"/>
</dbReference>
<organism evidence="6 7">
    <name type="scientific">Petromyzon marinus</name>
    <name type="common">Sea lamprey</name>
    <dbReference type="NCBI Taxonomy" id="7757"/>
    <lineage>
        <taxon>Eukaryota</taxon>
        <taxon>Metazoa</taxon>
        <taxon>Chordata</taxon>
        <taxon>Craniata</taxon>
        <taxon>Vertebrata</taxon>
        <taxon>Cyclostomata</taxon>
        <taxon>Hyperoartia</taxon>
        <taxon>Petromyzontiformes</taxon>
        <taxon>Petromyzontidae</taxon>
        <taxon>Petromyzon</taxon>
    </lineage>
</organism>
<reference evidence="7" key="1">
    <citation type="submission" date="2025-08" db="UniProtKB">
        <authorList>
            <consortium name="RefSeq"/>
        </authorList>
    </citation>
    <scope>IDENTIFICATION</scope>
    <source>
        <tissue evidence="7">Sperm</tissue>
    </source>
</reference>
<feature type="region of interest" description="Disordered" evidence="4">
    <location>
        <begin position="1"/>
        <end position="40"/>
    </location>
</feature>
<evidence type="ECO:0000256" key="4">
    <source>
        <dbReference type="SAM" id="MobiDB-lite"/>
    </source>
</evidence>
<dbReference type="PANTHER" id="PTHR11346">
    <property type="entry name" value="GALECTIN"/>
    <property type="match status" value="1"/>
</dbReference>
<keyword evidence="6" id="KW-1185">Reference proteome</keyword>
<dbReference type="GeneID" id="116953901"/>
<feature type="compositionally biased region" description="Acidic residues" evidence="4">
    <location>
        <begin position="1"/>
        <end position="10"/>
    </location>
</feature>
<evidence type="ECO:0000256" key="3">
    <source>
        <dbReference type="RuleBase" id="RU102079"/>
    </source>
</evidence>
<feature type="domain" description="Galectin" evidence="5">
    <location>
        <begin position="132"/>
        <end position="264"/>
    </location>
</feature>
<dbReference type="KEGG" id="pmrn:116953901"/>
<dbReference type="GO" id="GO:0030246">
    <property type="term" value="F:carbohydrate binding"/>
    <property type="evidence" value="ECO:0007669"/>
    <property type="project" value="UniProtKB-UniRule"/>
</dbReference>
<evidence type="ECO:0000256" key="1">
    <source>
        <dbReference type="ARBA" id="ARBA00022734"/>
    </source>
</evidence>
<protein>
    <recommendedName>
        <fullName evidence="3">Galectin</fullName>
    </recommendedName>
</protein>
<keyword evidence="2" id="KW-0677">Repeat</keyword>
<accession>A0AAJ7U5A3</accession>
<dbReference type="InterPro" id="IPR013320">
    <property type="entry name" value="ConA-like_dom_sf"/>
</dbReference>
<dbReference type="Proteomes" id="UP001318040">
    <property type="component" value="Chromosome 53"/>
</dbReference>
<dbReference type="SMART" id="SM00276">
    <property type="entry name" value="GLECT"/>
    <property type="match status" value="1"/>
</dbReference>
<name>A0AAJ7U5A3_PETMA</name>
<gene>
    <name evidence="7" type="primary">LOC116953901</name>
</gene>
<evidence type="ECO:0000259" key="5">
    <source>
        <dbReference type="PROSITE" id="PS51304"/>
    </source>
</evidence>
<evidence type="ECO:0000256" key="2">
    <source>
        <dbReference type="ARBA" id="ARBA00022737"/>
    </source>
</evidence>
<evidence type="ECO:0000313" key="7">
    <source>
        <dbReference type="RefSeq" id="XP_032830096.1"/>
    </source>
</evidence>
<dbReference type="FunFam" id="2.60.120.200:FF:000124">
    <property type="entry name" value="Galectin-4"/>
    <property type="match status" value="1"/>
</dbReference>
<dbReference type="CDD" id="cd00070">
    <property type="entry name" value="GLECT"/>
    <property type="match status" value="1"/>
</dbReference>
<feature type="compositionally biased region" description="Gly residues" evidence="4">
    <location>
        <begin position="28"/>
        <end position="40"/>
    </location>
</feature>
<dbReference type="InterPro" id="IPR044156">
    <property type="entry name" value="Galectin-like"/>
</dbReference>
<dbReference type="PROSITE" id="PS51304">
    <property type="entry name" value="GALECTIN"/>
    <property type="match status" value="1"/>
</dbReference>
<feature type="compositionally biased region" description="Low complexity" evidence="4">
    <location>
        <begin position="86"/>
        <end position="107"/>
    </location>
</feature>
<proteinExistence type="predicted"/>
<dbReference type="SMART" id="SM00908">
    <property type="entry name" value="Gal-bind_lectin"/>
    <property type="match status" value="1"/>
</dbReference>
<feature type="region of interest" description="Disordered" evidence="4">
    <location>
        <begin position="81"/>
        <end position="114"/>
    </location>
</feature>
<dbReference type="PANTHER" id="PTHR11346:SF176">
    <property type="entry name" value="32 KDA BETA-GALACTOSIDE-BINDING LECTIN LEC-3"/>
    <property type="match status" value="1"/>
</dbReference>
<dbReference type="RefSeq" id="XP_032830096.1">
    <property type="nucleotide sequence ID" value="XM_032974205.1"/>
</dbReference>
<evidence type="ECO:0000313" key="6">
    <source>
        <dbReference type="Proteomes" id="UP001318040"/>
    </source>
</evidence>
<keyword evidence="1 3" id="KW-0430">Lectin</keyword>
<dbReference type="InterPro" id="IPR001079">
    <property type="entry name" value="Galectin_CRD"/>
</dbReference>
<dbReference type="Gene3D" id="2.60.120.200">
    <property type="match status" value="1"/>
</dbReference>
<dbReference type="SUPFAM" id="SSF49899">
    <property type="entry name" value="Concanavalin A-like lectins/glucanases"/>
    <property type="match status" value="1"/>
</dbReference>
<sequence length="264" mass="27247">MDFSLDDALDDSPSAAVNQKPEQHGPGMQPGGFPAGGFPAGGFPAGGFPAGGFPAGGFPAGGFPAGGFPAGGFPAGGFPAGGFPAGGFPPQAGGFPPQAGGFPPQAGGFPGPFPAPGGSAPIPAQNVLPVPFQQPFPGGLRPGMRLAVRGVVKPTPWRFMIDLGCAPGRDVGMHISVRWDERPNVVVRNHMVNEGWGREERAHPAFPFRPGQPFDLLLLCTDADMKVAVNGAHFFEFKHRVQPISRITAFTISGDVSLSQVYLT</sequence>
<dbReference type="AlphaFoldDB" id="A0AAJ7U5A3"/>